<proteinExistence type="predicted"/>
<comment type="caution">
    <text evidence="3">The sequence shown here is derived from an EMBL/GenBank/DDBJ whole genome shotgun (WGS) entry which is preliminary data.</text>
</comment>
<evidence type="ECO:0000259" key="2">
    <source>
        <dbReference type="Pfam" id="PF01965"/>
    </source>
</evidence>
<dbReference type="EMBL" id="JAGINT010000001">
    <property type="protein sequence ID" value="MBP2351760.1"/>
    <property type="molecule type" value="Genomic_DNA"/>
</dbReference>
<protein>
    <submittedName>
        <fullName evidence="3">Intracellular protease/amidase</fullName>
    </submittedName>
</protein>
<keyword evidence="1" id="KW-0456">Lyase</keyword>
<evidence type="ECO:0000313" key="3">
    <source>
        <dbReference type="EMBL" id="MBP2351760.1"/>
    </source>
</evidence>
<dbReference type="RefSeq" id="WP_209694619.1">
    <property type="nucleotide sequence ID" value="NZ_BAAAVU010000013.1"/>
</dbReference>
<organism evidence="3 4">
    <name type="scientific">Kribbella aluminosa</name>
    <dbReference type="NCBI Taxonomy" id="416017"/>
    <lineage>
        <taxon>Bacteria</taxon>
        <taxon>Bacillati</taxon>
        <taxon>Actinomycetota</taxon>
        <taxon>Actinomycetes</taxon>
        <taxon>Propionibacteriales</taxon>
        <taxon>Kribbellaceae</taxon>
        <taxon>Kribbella</taxon>
    </lineage>
</organism>
<dbReference type="GO" id="GO:0006508">
    <property type="term" value="P:proteolysis"/>
    <property type="evidence" value="ECO:0007669"/>
    <property type="project" value="UniProtKB-KW"/>
</dbReference>
<dbReference type="InterPro" id="IPR008948">
    <property type="entry name" value="L-Aspartase-like"/>
</dbReference>
<dbReference type="InterPro" id="IPR029062">
    <property type="entry name" value="Class_I_gatase-like"/>
</dbReference>
<name>A0ABS4UJF3_9ACTN</name>
<dbReference type="Gene3D" id="3.40.50.880">
    <property type="match status" value="1"/>
</dbReference>
<dbReference type="SUPFAM" id="SSF48557">
    <property type="entry name" value="L-aspartase-like"/>
    <property type="match status" value="1"/>
</dbReference>
<dbReference type="Proteomes" id="UP000755585">
    <property type="component" value="Unassembled WGS sequence"/>
</dbReference>
<reference evidence="3 4" key="1">
    <citation type="submission" date="2021-03" db="EMBL/GenBank/DDBJ databases">
        <title>Sequencing the genomes of 1000 actinobacteria strains.</title>
        <authorList>
            <person name="Klenk H.-P."/>
        </authorList>
    </citation>
    <scope>NUCLEOTIDE SEQUENCE [LARGE SCALE GENOMIC DNA]</scope>
    <source>
        <strain evidence="3 4">DSM 18824</strain>
    </source>
</reference>
<keyword evidence="3" id="KW-0645">Protease</keyword>
<dbReference type="GO" id="GO:0008233">
    <property type="term" value="F:peptidase activity"/>
    <property type="evidence" value="ECO:0007669"/>
    <property type="project" value="UniProtKB-KW"/>
</dbReference>
<dbReference type="PANTHER" id="PTHR48094:SF22">
    <property type="entry name" value="DJ-1_PFPI DOMAIN-CONTAINING PROTEIN"/>
    <property type="match status" value="1"/>
</dbReference>
<evidence type="ECO:0000256" key="1">
    <source>
        <dbReference type="ARBA" id="ARBA00023239"/>
    </source>
</evidence>
<evidence type="ECO:0000313" key="4">
    <source>
        <dbReference type="Proteomes" id="UP000755585"/>
    </source>
</evidence>
<keyword evidence="4" id="KW-1185">Reference proteome</keyword>
<keyword evidence="3" id="KW-0378">Hydrolase</keyword>
<dbReference type="SUPFAM" id="SSF52317">
    <property type="entry name" value="Class I glutamine amidotransferase-like"/>
    <property type="match status" value="2"/>
</dbReference>
<dbReference type="InterPro" id="IPR050325">
    <property type="entry name" value="Prot/Nucl_acid_deglycase"/>
</dbReference>
<dbReference type="InterPro" id="IPR002818">
    <property type="entry name" value="DJ-1/PfpI"/>
</dbReference>
<dbReference type="CDD" id="cd03141">
    <property type="entry name" value="GATase1_Hsp31_like"/>
    <property type="match status" value="1"/>
</dbReference>
<dbReference type="PANTHER" id="PTHR48094">
    <property type="entry name" value="PROTEIN/NUCLEIC ACID DEGLYCASE DJ-1-RELATED"/>
    <property type="match status" value="1"/>
</dbReference>
<accession>A0ABS4UJF3</accession>
<gene>
    <name evidence="3" type="ORF">JOF29_002843</name>
</gene>
<dbReference type="Pfam" id="PF01965">
    <property type="entry name" value="DJ-1_PfpI"/>
    <property type="match status" value="1"/>
</dbReference>
<sequence>MARIAYLVSSATEITLADGTKHPTGYFAEEALKPYERFTAAGFEVVVVTPDGKAPTADPYGLNWFFHYPDEDKDYLNSVVRTFAFDPDDIRFTLHQSSELELAASRRLADSLRVKGLSADGAHAAVSKAAKVAWRQDRRLSDVLADPQYASGLTAVEVQEAIAGQQHASEKLAADRKAKLDGLPGFQRPVDLGSLTGDDLASFDAVFAPGGHGPMVDLVDNPDVARLLVALHERTAPIASLCHGPALLLSAPERSDGQWLFDGYRMTCFTDEEEDQTEPGKLGLPWYVDTALKNAGAVFDDGPSAWASHVVVDRHLITGQNPGSTEAVADAVIKALTARSAQAA</sequence>
<feature type="domain" description="DJ-1/PfpI" evidence="2">
    <location>
        <begin position="180"/>
        <end position="334"/>
    </location>
</feature>